<dbReference type="EMBL" id="AYKW01000002">
    <property type="protein sequence ID" value="PIL35856.1"/>
    <property type="molecule type" value="Genomic_DNA"/>
</dbReference>
<protein>
    <submittedName>
        <fullName evidence="1">Uncharacterized protein</fullName>
    </submittedName>
</protein>
<evidence type="ECO:0000313" key="2">
    <source>
        <dbReference type="Proteomes" id="UP000230002"/>
    </source>
</evidence>
<sequence>MERGKGKGNVMYIHYGSCSSIGRISRICRMVTVPRMSPDQRVSPSGQKASLNPSELRCSGYVATHDPSLVLHNPNVPSSSADAMYFPQGEKQASLVVLCPSSENSSTAVCAFQRFTMP</sequence>
<proteinExistence type="predicted"/>
<accession>A0A2G8SQ12</accession>
<keyword evidence="2" id="KW-1185">Reference proteome</keyword>
<dbReference type="AlphaFoldDB" id="A0A2G8SQ12"/>
<dbReference type="Proteomes" id="UP000230002">
    <property type="component" value="Unassembled WGS sequence"/>
</dbReference>
<organism evidence="1 2">
    <name type="scientific">Ganoderma sinense ZZ0214-1</name>
    <dbReference type="NCBI Taxonomy" id="1077348"/>
    <lineage>
        <taxon>Eukaryota</taxon>
        <taxon>Fungi</taxon>
        <taxon>Dikarya</taxon>
        <taxon>Basidiomycota</taxon>
        <taxon>Agaricomycotina</taxon>
        <taxon>Agaricomycetes</taxon>
        <taxon>Polyporales</taxon>
        <taxon>Polyporaceae</taxon>
        <taxon>Ganoderma</taxon>
    </lineage>
</organism>
<comment type="caution">
    <text evidence="1">The sequence shown here is derived from an EMBL/GenBank/DDBJ whole genome shotgun (WGS) entry which is preliminary data.</text>
</comment>
<evidence type="ECO:0000313" key="1">
    <source>
        <dbReference type="EMBL" id="PIL35856.1"/>
    </source>
</evidence>
<gene>
    <name evidence="1" type="ORF">GSI_01516</name>
</gene>
<reference evidence="1 2" key="1">
    <citation type="journal article" date="2015" name="Sci. Rep.">
        <title>Chromosome-level genome map provides insights into diverse defense mechanisms in the medicinal fungus Ganoderma sinense.</title>
        <authorList>
            <person name="Zhu Y."/>
            <person name="Xu J."/>
            <person name="Sun C."/>
            <person name="Zhou S."/>
            <person name="Xu H."/>
            <person name="Nelson D.R."/>
            <person name="Qian J."/>
            <person name="Song J."/>
            <person name="Luo H."/>
            <person name="Xiang L."/>
            <person name="Li Y."/>
            <person name="Xu Z."/>
            <person name="Ji A."/>
            <person name="Wang L."/>
            <person name="Lu S."/>
            <person name="Hayward A."/>
            <person name="Sun W."/>
            <person name="Li X."/>
            <person name="Schwartz D.C."/>
            <person name="Wang Y."/>
            <person name="Chen S."/>
        </authorList>
    </citation>
    <scope>NUCLEOTIDE SEQUENCE [LARGE SCALE GENOMIC DNA]</scope>
    <source>
        <strain evidence="1 2">ZZ0214-1</strain>
    </source>
</reference>
<name>A0A2G8SQ12_9APHY</name>